<keyword evidence="2" id="KW-1185">Reference proteome</keyword>
<accession>A0A4Z2J6B0</accession>
<sequence length="71" mass="8095">MERKDIQYRAVESVGMDKSNGYSRRKYERQCDKHSLAGERSGVDPSELSSEYGVSEGFIVLQLWGGKKNNH</sequence>
<organism evidence="1 2">
    <name type="scientific">Liparis tanakae</name>
    <name type="common">Tanaka's snailfish</name>
    <dbReference type="NCBI Taxonomy" id="230148"/>
    <lineage>
        <taxon>Eukaryota</taxon>
        <taxon>Metazoa</taxon>
        <taxon>Chordata</taxon>
        <taxon>Craniata</taxon>
        <taxon>Vertebrata</taxon>
        <taxon>Euteleostomi</taxon>
        <taxon>Actinopterygii</taxon>
        <taxon>Neopterygii</taxon>
        <taxon>Teleostei</taxon>
        <taxon>Neoteleostei</taxon>
        <taxon>Acanthomorphata</taxon>
        <taxon>Eupercaria</taxon>
        <taxon>Perciformes</taxon>
        <taxon>Cottioidei</taxon>
        <taxon>Cottales</taxon>
        <taxon>Liparidae</taxon>
        <taxon>Liparis</taxon>
    </lineage>
</organism>
<evidence type="ECO:0000313" key="2">
    <source>
        <dbReference type="Proteomes" id="UP000314294"/>
    </source>
</evidence>
<evidence type="ECO:0000313" key="1">
    <source>
        <dbReference type="EMBL" id="TNN85690.1"/>
    </source>
</evidence>
<protein>
    <submittedName>
        <fullName evidence="1">Uncharacterized protein</fullName>
    </submittedName>
</protein>
<comment type="caution">
    <text evidence="1">The sequence shown here is derived from an EMBL/GenBank/DDBJ whole genome shotgun (WGS) entry which is preliminary data.</text>
</comment>
<dbReference type="EMBL" id="SRLO01000019">
    <property type="protein sequence ID" value="TNN85690.1"/>
    <property type="molecule type" value="Genomic_DNA"/>
</dbReference>
<name>A0A4Z2J6B0_9TELE</name>
<dbReference type="AlphaFoldDB" id="A0A4Z2J6B0"/>
<gene>
    <name evidence="1" type="ORF">EYF80_003937</name>
</gene>
<reference evidence="1 2" key="1">
    <citation type="submission" date="2019-03" db="EMBL/GenBank/DDBJ databases">
        <title>First draft genome of Liparis tanakae, snailfish: a comprehensive survey of snailfish specific genes.</title>
        <authorList>
            <person name="Kim W."/>
            <person name="Song I."/>
            <person name="Jeong J.-H."/>
            <person name="Kim D."/>
            <person name="Kim S."/>
            <person name="Ryu S."/>
            <person name="Song J.Y."/>
            <person name="Lee S.K."/>
        </authorList>
    </citation>
    <scope>NUCLEOTIDE SEQUENCE [LARGE SCALE GENOMIC DNA]</scope>
    <source>
        <tissue evidence="1">Muscle</tissue>
    </source>
</reference>
<proteinExistence type="predicted"/>
<dbReference type="Proteomes" id="UP000314294">
    <property type="component" value="Unassembled WGS sequence"/>
</dbReference>